<keyword evidence="4 7" id="KW-0812">Transmembrane</keyword>
<dbReference type="Proteomes" id="UP000199302">
    <property type="component" value="Unassembled WGS sequence"/>
</dbReference>
<dbReference type="STRING" id="871652.SAMN04515673_107104"/>
<sequence>MALKRPAARQKPEPTIALINVVFLMLIFFMVTSTIAPPMDERVQLTSTSELEGRPPPDAVVLLPDGSMTWRGEPIDLAGAVARSAPVEDAAVPVAGEPPAMELRLVPDRDLPAQLLMERVAELTEAGAGQIFLVTERGLD</sequence>
<reference evidence="9 10" key="1">
    <citation type="submission" date="2016-10" db="EMBL/GenBank/DDBJ databases">
        <authorList>
            <person name="de Groot N.N."/>
        </authorList>
    </citation>
    <scope>NUCLEOTIDE SEQUENCE [LARGE SCALE GENOMIC DNA]</scope>
    <source>
        <strain evidence="10">KMM 9023,NRIC 0796,JCM 17311,KCTC 23692</strain>
    </source>
</reference>
<evidence type="ECO:0000313" key="9">
    <source>
        <dbReference type="EMBL" id="SFR12688.1"/>
    </source>
</evidence>
<dbReference type="Pfam" id="PF02472">
    <property type="entry name" value="ExbD"/>
    <property type="match status" value="1"/>
</dbReference>
<dbReference type="GO" id="GO:0022857">
    <property type="term" value="F:transmembrane transporter activity"/>
    <property type="evidence" value="ECO:0007669"/>
    <property type="project" value="InterPro"/>
</dbReference>
<protein>
    <submittedName>
        <fullName evidence="9">Biopolymer transport protein ExbD</fullName>
    </submittedName>
</protein>
<evidence type="ECO:0000256" key="2">
    <source>
        <dbReference type="ARBA" id="ARBA00005811"/>
    </source>
</evidence>
<dbReference type="RefSeq" id="WP_092080928.1">
    <property type="nucleotide sequence ID" value="NZ_FOYI01000007.1"/>
</dbReference>
<evidence type="ECO:0000256" key="3">
    <source>
        <dbReference type="ARBA" id="ARBA00022475"/>
    </source>
</evidence>
<evidence type="ECO:0000256" key="8">
    <source>
        <dbReference type="SAM" id="Phobius"/>
    </source>
</evidence>
<accession>A0A1I6E5B4</accession>
<proteinExistence type="inferred from homology"/>
<name>A0A1I6E5B4_9RHOB</name>
<keyword evidence="10" id="KW-1185">Reference proteome</keyword>
<keyword evidence="7" id="KW-0653">Protein transport</keyword>
<keyword evidence="6 8" id="KW-0472">Membrane</keyword>
<gene>
    <name evidence="9" type="ORF">SAMN04515673_107104</name>
</gene>
<dbReference type="OrthoDB" id="8479787at2"/>
<organism evidence="9 10">
    <name type="scientific">Poseidonocella sedimentorum</name>
    <dbReference type="NCBI Taxonomy" id="871652"/>
    <lineage>
        <taxon>Bacteria</taxon>
        <taxon>Pseudomonadati</taxon>
        <taxon>Pseudomonadota</taxon>
        <taxon>Alphaproteobacteria</taxon>
        <taxon>Rhodobacterales</taxon>
        <taxon>Roseobacteraceae</taxon>
        <taxon>Poseidonocella</taxon>
    </lineage>
</organism>
<dbReference type="EMBL" id="FOYI01000007">
    <property type="protein sequence ID" value="SFR12688.1"/>
    <property type="molecule type" value="Genomic_DNA"/>
</dbReference>
<evidence type="ECO:0000256" key="4">
    <source>
        <dbReference type="ARBA" id="ARBA00022692"/>
    </source>
</evidence>
<evidence type="ECO:0000256" key="5">
    <source>
        <dbReference type="ARBA" id="ARBA00022989"/>
    </source>
</evidence>
<keyword evidence="7" id="KW-0813">Transport</keyword>
<dbReference type="AlphaFoldDB" id="A0A1I6E5B4"/>
<evidence type="ECO:0000313" key="10">
    <source>
        <dbReference type="Proteomes" id="UP000199302"/>
    </source>
</evidence>
<dbReference type="GO" id="GO:0005886">
    <property type="term" value="C:plasma membrane"/>
    <property type="evidence" value="ECO:0007669"/>
    <property type="project" value="UniProtKB-SubCell"/>
</dbReference>
<dbReference type="InterPro" id="IPR003400">
    <property type="entry name" value="ExbD"/>
</dbReference>
<keyword evidence="5 8" id="KW-1133">Transmembrane helix</keyword>
<evidence type="ECO:0000256" key="1">
    <source>
        <dbReference type="ARBA" id="ARBA00004162"/>
    </source>
</evidence>
<keyword evidence="3" id="KW-1003">Cell membrane</keyword>
<dbReference type="GO" id="GO:0015031">
    <property type="term" value="P:protein transport"/>
    <property type="evidence" value="ECO:0007669"/>
    <property type="project" value="UniProtKB-KW"/>
</dbReference>
<comment type="subcellular location">
    <subcellularLocation>
        <location evidence="1">Cell membrane</location>
        <topology evidence="1">Single-pass membrane protein</topology>
    </subcellularLocation>
    <subcellularLocation>
        <location evidence="7">Cell membrane</location>
        <topology evidence="7">Single-pass type II membrane protein</topology>
    </subcellularLocation>
</comment>
<comment type="similarity">
    <text evidence="2 7">Belongs to the ExbD/TolR family.</text>
</comment>
<feature type="transmembrane region" description="Helical" evidence="8">
    <location>
        <begin position="15"/>
        <end position="36"/>
    </location>
</feature>
<evidence type="ECO:0000256" key="7">
    <source>
        <dbReference type="RuleBase" id="RU003879"/>
    </source>
</evidence>
<evidence type="ECO:0000256" key="6">
    <source>
        <dbReference type="ARBA" id="ARBA00023136"/>
    </source>
</evidence>